<evidence type="ECO:0000256" key="1">
    <source>
        <dbReference type="ARBA" id="ARBA00023125"/>
    </source>
</evidence>
<dbReference type="AlphaFoldDB" id="A0A7C9IKD6"/>
<dbReference type="PANTHER" id="PTHR46797">
    <property type="entry name" value="HTH-TYPE TRANSCRIPTIONAL REGULATOR"/>
    <property type="match status" value="1"/>
</dbReference>
<dbReference type="PROSITE" id="PS50943">
    <property type="entry name" value="HTH_CROC1"/>
    <property type="match status" value="1"/>
</dbReference>
<dbReference type="InterPro" id="IPR010982">
    <property type="entry name" value="Lambda_DNA-bd_dom_sf"/>
</dbReference>
<comment type="caution">
    <text evidence="3">The sequence shown here is derived from an EMBL/GenBank/DDBJ whole genome shotgun (WGS) entry which is preliminary data.</text>
</comment>
<evidence type="ECO:0000313" key="3">
    <source>
        <dbReference type="EMBL" id="MYL82106.1"/>
    </source>
</evidence>
<dbReference type="PANTHER" id="PTHR46797:SF19">
    <property type="entry name" value="BLL2473 PROTEIN"/>
    <property type="match status" value="1"/>
</dbReference>
<dbReference type="Pfam" id="PF07883">
    <property type="entry name" value="Cupin_2"/>
    <property type="match status" value="1"/>
</dbReference>
<proteinExistence type="predicted"/>
<dbReference type="GO" id="GO:0003677">
    <property type="term" value="F:DNA binding"/>
    <property type="evidence" value="ECO:0007669"/>
    <property type="project" value="UniProtKB-KW"/>
</dbReference>
<dbReference type="InterPro" id="IPR001387">
    <property type="entry name" value="Cro/C1-type_HTH"/>
</dbReference>
<dbReference type="EMBL" id="WVUD01000003">
    <property type="protein sequence ID" value="MYL82106.1"/>
    <property type="molecule type" value="Genomic_DNA"/>
</dbReference>
<gene>
    <name evidence="3" type="ORF">GTA51_03000</name>
</gene>
<dbReference type="Gene3D" id="1.10.260.40">
    <property type="entry name" value="lambda repressor-like DNA-binding domains"/>
    <property type="match status" value="1"/>
</dbReference>
<dbReference type="InterPro" id="IPR013096">
    <property type="entry name" value="Cupin_2"/>
</dbReference>
<dbReference type="CDD" id="cd00093">
    <property type="entry name" value="HTH_XRE"/>
    <property type="match status" value="1"/>
</dbReference>
<feature type="domain" description="HTH cro/C1-type" evidence="2">
    <location>
        <begin position="15"/>
        <end position="69"/>
    </location>
</feature>
<keyword evidence="1" id="KW-0238">DNA-binding</keyword>
<dbReference type="InterPro" id="IPR014710">
    <property type="entry name" value="RmlC-like_jellyroll"/>
</dbReference>
<dbReference type="GO" id="GO:0003700">
    <property type="term" value="F:DNA-binding transcription factor activity"/>
    <property type="evidence" value="ECO:0007669"/>
    <property type="project" value="TreeGrafter"/>
</dbReference>
<dbReference type="CDD" id="cd02209">
    <property type="entry name" value="cupin_XRE_C"/>
    <property type="match status" value="1"/>
</dbReference>
<dbReference type="InterPro" id="IPR011051">
    <property type="entry name" value="RmlC_Cupin_sf"/>
</dbReference>
<dbReference type="SUPFAM" id="SSF47413">
    <property type="entry name" value="lambda repressor-like DNA-binding domains"/>
    <property type="match status" value="1"/>
</dbReference>
<accession>A0A7C9IKD6</accession>
<organism evidence="3 4">
    <name type="scientific">Solidesulfovibrio aerotolerans</name>
    <dbReference type="NCBI Taxonomy" id="295255"/>
    <lineage>
        <taxon>Bacteria</taxon>
        <taxon>Pseudomonadati</taxon>
        <taxon>Thermodesulfobacteriota</taxon>
        <taxon>Desulfovibrionia</taxon>
        <taxon>Desulfovibrionales</taxon>
        <taxon>Desulfovibrionaceae</taxon>
        <taxon>Solidesulfovibrio</taxon>
    </lineage>
</organism>
<sequence length="186" mass="20776">MSKEIGPVQEIAMRLRGLREATGLTAEAVALATGVSPQDVVDYETGGKEIPVSYLYEVAKVCGADLTAILTGDDAHLQAYSLVLDGQGLNVDRRKAYKYQALAYRFHKPHMEPFLVTVPPKEESELEFNRHLGEEFIYMLRGRLEVRLGDDVLTLVPHDSLYFSSRTPHAMRGLDNQPAEFLDVII</sequence>
<dbReference type="SMART" id="SM00530">
    <property type="entry name" value="HTH_XRE"/>
    <property type="match status" value="1"/>
</dbReference>
<dbReference type="Gene3D" id="2.60.120.10">
    <property type="entry name" value="Jelly Rolls"/>
    <property type="match status" value="1"/>
</dbReference>
<name>A0A7C9IKD6_9BACT</name>
<dbReference type="RefSeq" id="WP_160958561.1">
    <property type="nucleotide sequence ID" value="NZ_WVUD01000003.1"/>
</dbReference>
<keyword evidence="4" id="KW-1185">Reference proteome</keyword>
<dbReference type="Proteomes" id="UP000482487">
    <property type="component" value="Unassembled WGS sequence"/>
</dbReference>
<evidence type="ECO:0000313" key="4">
    <source>
        <dbReference type="Proteomes" id="UP000482487"/>
    </source>
</evidence>
<dbReference type="InterPro" id="IPR050807">
    <property type="entry name" value="TransReg_Diox_bact_type"/>
</dbReference>
<reference evidence="3 4" key="1">
    <citation type="submission" date="2020-01" db="EMBL/GenBank/DDBJ databases">
        <title>Genome sequence of Desulfovibrio aerotolerans DSM 16695(T).</title>
        <authorList>
            <person name="Karnachuk O."/>
            <person name="Avakyan M."/>
            <person name="Mardanov A."/>
            <person name="Kadnikov V."/>
            <person name="Ravin N."/>
        </authorList>
    </citation>
    <scope>NUCLEOTIDE SEQUENCE [LARGE SCALE GENOMIC DNA]</scope>
    <source>
        <strain evidence="3 4">DSM 16695</strain>
    </source>
</reference>
<dbReference type="Pfam" id="PF13560">
    <property type="entry name" value="HTH_31"/>
    <property type="match status" value="1"/>
</dbReference>
<evidence type="ECO:0000259" key="2">
    <source>
        <dbReference type="PROSITE" id="PS50943"/>
    </source>
</evidence>
<dbReference type="OrthoDB" id="5343295at2"/>
<protein>
    <submittedName>
        <fullName evidence="3">Cupin domain-containing protein</fullName>
    </submittedName>
</protein>
<dbReference type="SUPFAM" id="SSF51182">
    <property type="entry name" value="RmlC-like cupins"/>
    <property type="match status" value="1"/>
</dbReference>
<dbReference type="GO" id="GO:0005829">
    <property type="term" value="C:cytosol"/>
    <property type="evidence" value="ECO:0007669"/>
    <property type="project" value="TreeGrafter"/>
</dbReference>